<dbReference type="AlphaFoldDB" id="A0A411HH74"/>
<evidence type="ECO:0000313" key="4">
    <source>
        <dbReference type="Proteomes" id="UP000291562"/>
    </source>
</evidence>
<keyword evidence="4" id="KW-1185">Reference proteome</keyword>
<dbReference type="EMBL" id="CP035704">
    <property type="protein sequence ID" value="QBB69855.1"/>
    <property type="molecule type" value="Genomic_DNA"/>
</dbReference>
<evidence type="ECO:0000313" key="3">
    <source>
        <dbReference type="EMBL" id="QBB69855.1"/>
    </source>
</evidence>
<keyword evidence="2" id="KW-0732">Signal</keyword>
<accession>A0A411HH74</accession>
<reference evidence="3 4" key="1">
    <citation type="submission" date="2019-01" db="EMBL/GenBank/DDBJ databases">
        <title>Pseudolysobacter antarctica gen. nov., sp. nov., isolated from Fildes Peninsula, Antarctica.</title>
        <authorList>
            <person name="Wei Z."/>
            <person name="Peng F."/>
        </authorList>
    </citation>
    <scope>NUCLEOTIDE SEQUENCE [LARGE SCALE GENOMIC DNA]</scope>
    <source>
        <strain evidence="3 4">AQ6-296</strain>
    </source>
</reference>
<evidence type="ECO:0000256" key="1">
    <source>
        <dbReference type="SAM" id="MobiDB-lite"/>
    </source>
</evidence>
<organism evidence="3 4">
    <name type="scientific">Pseudolysobacter antarcticus</name>
    <dbReference type="NCBI Taxonomy" id="2511995"/>
    <lineage>
        <taxon>Bacteria</taxon>
        <taxon>Pseudomonadati</taxon>
        <taxon>Pseudomonadota</taxon>
        <taxon>Gammaproteobacteria</taxon>
        <taxon>Lysobacterales</taxon>
        <taxon>Rhodanobacteraceae</taxon>
        <taxon>Pseudolysobacter</taxon>
    </lineage>
</organism>
<feature type="chain" id="PRO_5019389915" evidence="2">
    <location>
        <begin position="24"/>
        <end position="516"/>
    </location>
</feature>
<dbReference type="KEGG" id="xbc:ELE36_05435"/>
<sequence length="516" mass="55765">MRLCRPLRFCLLLFIAANQFATAGGISDQECRSQCGFEEEPFLEAADLLQPSLLNGPGFKVDPKVAIRGYTAHFTLDTKYGPLKADSVEQLAEREAELPALDVLDTATRSDALTHAAGRRVMGALSAVGNVFVHPVDTIVGVPTGLVRYFSARLDKYSNQAQTAGDRVGKKIGNKGNPNPDAVGPMNAARRENPYVAPSIDADLAAEDAAEKSNAACSDKACATTATATKSSATQDEEKPPEHTGKTWYTRAGAELKRAALREIQYESTRRALAQQLGIDPYSGNAMVQERMDTLTQAAVVGNLGAGFGLGTVGGTGASVLAAGGRYNEIVWQRSAADIRVYNKKRLDAWCDGDLTTRLFIRRGSFTPTTQTALVDELEALQPKGSCGEWLELAITTRNETEARYMINALRLIRHYTDGARGGTLITIGAALAYQTPQGELLLPLPLDYLSWTPQMAEFFARSELRKSRVTVLIGGLASSKAMRQLSTHGWNLVPRAPYEGAPPYADVNVSFHAEH</sequence>
<gene>
    <name evidence="3" type="ORF">ELE36_05435</name>
</gene>
<dbReference type="OrthoDB" id="179504at2"/>
<protein>
    <submittedName>
        <fullName evidence="3">Uncharacterized protein</fullName>
    </submittedName>
</protein>
<dbReference type="RefSeq" id="WP_129832115.1">
    <property type="nucleotide sequence ID" value="NZ_CP035704.1"/>
</dbReference>
<proteinExistence type="predicted"/>
<feature type="region of interest" description="Disordered" evidence="1">
    <location>
        <begin position="161"/>
        <end position="186"/>
    </location>
</feature>
<evidence type="ECO:0000256" key="2">
    <source>
        <dbReference type="SAM" id="SignalP"/>
    </source>
</evidence>
<dbReference type="Proteomes" id="UP000291562">
    <property type="component" value="Chromosome"/>
</dbReference>
<feature type="signal peptide" evidence="2">
    <location>
        <begin position="1"/>
        <end position="23"/>
    </location>
</feature>
<name>A0A411HH74_9GAMM</name>